<name>A0A1H0PP48_9BURK</name>
<dbReference type="Proteomes" id="UP000199317">
    <property type="component" value="Unassembled WGS sequence"/>
</dbReference>
<feature type="non-terminal residue" evidence="2">
    <location>
        <position position="1"/>
    </location>
</feature>
<protein>
    <recommendedName>
        <fullName evidence="4">Transposase DDE domain-containing protein</fullName>
    </recommendedName>
</protein>
<dbReference type="AlphaFoldDB" id="A0A1H0PP48"/>
<keyword evidence="3" id="KW-1185">Reference proteome</keyword>
<evidence type="ECO:0000313" key="1">
    <source>
        <dbReference type="EMBL" id="SDO81808.1"/>
    </source>
</evidence>
<dbReference type="EMBL" id="FNJL01000007">
    <property type="protein sequence ID" value="SDP06931.1"/>
    <property type="molecule type" value="Genomic_DNA"/>
</dbReference>
<gene>
    <name evidence="1" type="ORF">SAMN04489708_1041</name>
    <name evidence="2" type="ORF">SAMN04489708_1071</name>
</gene>
<evidence type="ECO:0000313" key="2">
    <source>
        <dbReference type="EMBL" id="SDP06931.1"/>
    </source>
</evidence>
<evidence type="ECO:0000313" key="3">
    <source>
        <dbReference type="Proteomes" id="UP000199317"/>
    </source>
</evidence>
<dbReference type="EMBL" id="FNJL01000004">
    <property type="protein sequence ID" value="SDO81808.1"/>
    <property type="molecule type" value="Genomic_DNA"/>
</dbReference>
<sequence length="74" mass="8099">KRAKVEHVFAGLRHLGGKFVRTIGQARATVGMTMMAACYNMKRLASFLDRGVDAFFKPKSGACKAQVRPRTANA</sequence>
<reference evidence="3" key="1">
    <citation type="submission" date="2016-10" db="EMBL/GenBank/DDBJ databases">
        <authorList>
            <person name="Varghese N."/>
            <person name="Submissions S."/>
        </authorList>
    </citation>
    <scope>NUCLEOTIDE SEQUENCE [LARGE SCALE GENOMIC DNA]</scope>
    <source>
        <strain evidence="3">DSM 17101</strain>
    </source>
</reference>
<reference evidence="2" key="2">
    <citation type="submission" date="2016-10" db="EMBL/GenBank/DDBJ databases">
        <authorList>
            <person name="de Groot N.N."/>
        </authorList>
    </citation>
    <scope>NUCLEOTIDE SEQUENCE [LARGE SCALE GENOMIC DNA]</scope>
    <source>
        <strain evidence="2">DSM 17101</strain>
    </source>
</reference>
<evidence type="ECO:0008006" key="4">
    <source>
        <dbReference type="Google" id="ProtNLM"/>
    </source>
</evidence>
<accession>A0A1H0PP48</accession>
<organism evidence="2 3">
    <name type="scientific">Paracidovorax cattleyae</name>
    <dbReference type="NCBI Taxonomy" id="80868"/>
    <lineage>
        <taxon>Bacteria</taxon>
        <taxon>Pseudomonadati</taxon>
        <taxon>Pseudomonadota</taxon>
        <taxon>Betaproteobacteria</taxon>
        <taxon>Burkholderiales</taxon>
        <taxon>Comamonadaceae</taxon>
        <taxon>Paracidovorax</taxon>
    </lineage>
</organism>
<proteinExistence type="predicted"/>